<gene>
    <name evidence="2" type="ORF">MCHLO_07092</name>
</gene>
<evidence type="ECO:0000313" key="3">
    <source>
        <dbReference type="Proteomes" id="UP000815677"/>
    </source>
</evidence>
<proteinExistence type="predicted"/>
<keyword evidence="3" id="KW-1185">Reference proteome</keyword>
<dbReference type="EMBL" id="DF845847">
    <property type="protein sequence ID" value="GAT49802.1"/>
    <property type="molecule type" value="Genomic_DNA"/>
</dbReference>
<reference evidence="2" key="1">
    <citation type="submission" date="2014-09" db="EMBL/GenBank/DDBJ databases">
        <title>Genome sequence of the luminous mushroom Mycena chlorophos for searching fungal bioluminescence genes.</title>
        <authorList>
            <person name="Tanaka Y."/>
            <person name="Kasuga D."/>
            <person name="Oba Y."/>
            <person name="Hase S."/>
            <person name="Sato K."/>
            <person name="Oba Y."/>
            <person name="Sakakibara Y."/>
        </authorList>
    </citation>
    <scope>NUCLEOTIDE SEQUENCE</scope>
</reference>
<dbReference type="Proteomes" id="UP000815677">
    <property type="component" value="Unassembled WGS sequence"/>
</dbReference>
<name>A0ABQ0LFC3_MYCCL</name>
<feature type="region of interest" description="Disordered" evidence="1">
    <location>
        <begin position="144"/>
        <end position="203"/>
    </location>
</feature>
<feature type="region of interest" description="Disordered" evidence="1">
    <location>
        <begin position="307"/>
        <end position="328"/>
    </location>
</feature>
<feature type="compositionally biased region" description="Basic and acidic residues" evidence="1">
    <location>
        <begin position="174"/>
        <end position="196"/>
    </location>
</feature>
<organism evidence="2 3">
    <name type="scientific">Mycena chlorophos</name>
    <name type="common">Agaric fungus</name>
    <name type="synonym">Agaricus chlorophos</name>
    <dbReference type="NCBI Taxonomy" id="658473"/>
    <lineage>
        <taxon>Eukaryota</taxon>
        <taxon>Fungi</taxon>
        <taxon>Dikarya</taxon>
        <taxon>Basidiomycota</taxon>
        <taxon>Agaricomycotina</taxon>
        <taxon>Agaricomycetes</taxon>
        <taxon>Agaricomycetidae</taxon>
        <taxon>Agaricales</taxon>
        <taxon>Marasmiineae</taxon>
        <taxon>Mycenaceae</taxon>
        <taxon>Mycena</taxon>
    </lineage>
</organism>
<evidence type="ECO:0000313" key="2">
    <source>
        <dbReference type="EMBL" id="GAT49802.1"/>
    </source>
</evidence>
<accession>A0ABQ0LFC3</accession>
<sequence>MADFRLDITQPPLGGRLRNSDPACTIIQRVSPSRGVPEVGVVVGWKHIRAVNAFCAGDEDCGCSAQALALRRSCMRPSWWGTYYSRAGIAFPGRRPPHRTCLPPSTSLLLRDTHHDAGTLSLRLSYRSPQAQRPVLDVSDVLVDSEGSNSSNGYPGAARLSARPISTPLGDTVMDDRDTEGRGERPSATSPRREEITSSSLITTNSLIGTRPTQDVFILRYPHQCIQTQTRRGHRAAAACMRRPPKIYPAHIRQPAPYARKQMPQDELSRVDGGPAARPCSVVSFVYGANVGGGDATMTIPCTPANAAGTASGHHSQSPGPRPLAHAPPVLADVGVVGGFQPALTRPTSDPLDRQG</sequence>
<protein>
    <submittedName>
        <fullName evidence="2">Uncharacterized protein</fullName>
    </submittedName>
</protein>
<evidence type="ECO:0000256" key="1">
    <source>
        <dbReference type="SAM" id="MobiDB-lite"/>
    </source>
</evidence>